<feature type="compositionally biased region" description="Basic residues" evidence="2">
    <location>
        <begin position="496"/>
        <end position="506"/>
    </location>
</feature>
<protein>
    <recommendedName>
        <fullName evidence="3">DRBM domain-containing protein</fullName>
    </recommendedName>
</protein>
<evidence type="ECO:0000313" key="5">
    <source>
        <dbReference type="Proteomes" id="UP000177309"/>
    </source>
</evidence>
<dbReference type="GO" id="GO:0005829">
    <property type="term" value="C:cytosol"/>
    <property type="evidence" value="ECO:0007669"/>
    <property type="project" value="TreeGrafter"/>
</dbReference>
<dbReference type="SMART" id="SM00358">
    <property type="entry name" value="DSRM"/>
    <property type="match status" value="1"/>
</dbReference>
<dbReference type="GO" id="GO:0004540">
    <property type="term" value="F:RNA nuclease activity"/>
    <property type="evidence" value="ECO:0007669"/>
    <property type="project" value="InterPro"/>
</dbReference>
<dbReference type="CDD" id="cd00048">
    <property type="entry name" value="DSRM_SF"/>
    <property type="match status" value="1"/>
</dbReference>
<feature type="compositionally biased region" description="Basic and acidic residues" evidence="2">
    <location>
        <begin position="483"/>
        <end position="492"/>
    </location>
</feature>
<evidence type="ECO:0000256" key="1">
    <source>
        <dbReference type="PROSITE-ProRule" id="PRU00266"/>
    </source>
</evidence>
<organism evidence="4 5">
    <name type="scientific">candidate division WOR-1 bacterium RIFOXYC2_FULL_41_25</name>
    <dbReference type="NCBI Taxonomy" id="1802586"/>
    <lineage>
        <taxon>Bacteria</taxon>
        <taxon>Bacillati</taxon>
        <taxon>Saganbacteria</taxon>
    </lineage>
</organism>
<accession>A0A1F4TJD6</accession>
<sequence length="758" mass="84240">MVNFSTARALGPAERRQLDKLDVHHQFPIGVRREAAHLTIPPGLLTGRTLVEGQVSIDPPHAHEIDDLIKVVLEGEAFRVWISIADPSFIPAGSEIDREAARRGSSLYFPGKGFLPMLPAEVIKLGSLVKGQERLTVTLEMLISARGKELEPPKLYRSRSINAAALDYAAADAIRKNPKHELSATISASLQVSEILLKNAPSCWLSIDLARGVAIDETGRTTKLEPHEQFPTYQIVPPLMVLANSTIAELLLRSGHPALFRCHEPERGLLEHTQFVAAMNQLQQQTGQPLYRTQLIGRERAGYLAHNLSLAVTHQGLSLAAYTHYTSPLRRYPDIAVHRAVQQVLDTCLPTANEELAGVAHRCSNYPARAQIVYFALLGHRRAESNPFSLEALLDLPENEFSDLLAGVLTFPSKKVDLLLSAVRQRALRPVDLAQLVQASAHNLKIHDLVLDFLKHRQDFAYEKVLIHLNILQEWDGCTFLSPDKRGEKEPPQTKGKGRGKGRGKPRQATLFARRVMNSIAGHMLATQGLAIDYDLAAVETEATRTFLIDLVTKKLVNPDQADNKAWRAPHQAQRQRAPFINFIGNLTQLAQRQSWPEPEFQVESTGTESSPFYEATVRVKTNSSTVFTGRGSFRTEQGAKQNAAKNALDKVDRSRRTRADLAAEESANKRNLTKRLFGFLRDNPDFTKYGIYSPIEEDTGESKTMTAFVVTLAGERIEAQGLGQSNTEARANAAENLWPLLAERGLTSYQQIPRRAF</sequence>
<dbReference type="SUPFAM" id="SSF50249">
    <property type="entry name" value="Nucleic acid-binding proteins"/>
    <property type="match status" value="1"/>
</dbReference>
<dbReference type="PANTHER" id="PTHR23355:SF9">
    <property type="entry name" value="DIS3-LIKE EXONUCLEASE 2"/>
    <property type="match status" value="1"/>
</dbReference>
<evidence type="ECO:0000256" key="2">
    <source>
        <dbReference type="SAM" id="MobiDB-lite"/>
    </source>
</evidence>
<dbReference type="PANTHER" id="PTHR23355">
    <property type="entry name" value="RIBONUCLEASE"/>
    <property type="match status" value="1"/>
</dbReference>
<comment type="caution">
    <text evidence="4">The sequence shown here is derived from an EMBL/GenBank/DDBJ whole genome shotgun (WGS) entry which is preliminary data.</text>
</comment>
<gene>
    <name evidence="4" type="ORF">A2462_02035</name>
</gene>
<dbReference type="SUPFAM" id="SSF54768">
    <property type="entry name" value="dsRNA-binding domain-like"/>
    <property type="match status" value="1"/>
</dbReference>
<proteinExistence type="predicted"/>
<dbReference type="GO" id="GO:0003723">
    <property type="term" value="F:RNA binding"/>
    <property type="evidence" value="ECO:0007669"/>
    <property type="project" value="UniProtKB-UniRule"/>
</dbReference>
<keyword evidence="1" id="KW-0694">RNA-binding</keyword>
<dbReference type="AlphaFoldDB" id="A0A1F4TJD6"/>
<dbReference type="Pfam" id="PF00035">
    <property type="entry name" value="dsrm"/>
    <property type="match status" value="1"/>
</dbReference>
<evidence type="ECO:0000313" key="4">
    <source>
        <dbReference type="EMBL" id="OGC32630.1"/>
    </source>
</evidence>
<dbReference type="Gene3D" id="3.30.160.20">
    <property type="match status" value="1"/>
</dbReference>
<evidence type="ECO:0000259" key="3">
    <source>
        <dbReference type="PROSITE" id="PS50137"/>
    </source>
</evidence>
<dbReference type="SMART" id="SM00955">
    <property type="entry name" value="RNB"/>
    <property type="match status" value="1"/>
</dbReference>
<feature type="domain" description="DRBM" evidence="3">
    <location>
        <begin position="582"/>
        <end position="654"/>
    </location>
</feature>
<dbReference type="InterPro" id="IPR014720">
    <property type="entry name" value="dsRBD_dom"/>
</dbReference>
<dbReference type="InterPro" id="IPR050180">
    <property type="entry name" value="RNR_Ribonuclease"/>
</dbReference>
<dbReference type="Proteomes" id="UP000177309">
    <property type="component" value="Unassembled WGS sequence"/>
</dbReference>
<dbReference type="PROSITE" id="PS50137">
    <property type="entry name" value="DS_RBD"/>
    <property type="match status" value="1"/>
</dbReference>
<feature type="region of interest" description="Disordered" evidence="2">
    <location>
        <begin position="482"/>
        <end position="507"/>
    </location>
</feature>
<name>A0A1F4TJD6_UNCSA</name>
<dbReference type="GO" id="GO:0006402">
    <property type="term" value="P:mRNA catabolic process"/>
    <property type="evidence" value="ECO:0007669"/>
    <property type="project" value="TreeGrafter"/>
</dbReference>
<dbReference type="InterPro" id="IPR012340">
    <property type="entry name" value="NA-bd_OB-fold"/>
</dbReference>
<dbReference type="Pfam" id="PF00773">
    <property type="entry name" value="RNB"/>
    <property type="match status" value="1"/>
</dbReference>
<dbReference type="InterPro" id="IPR001900">
    <property type="entry name" value="RNase_II/R"/>
</dbReference>
<dbReference type="EMBL" id="MEUI01000048">
    <property type="protein sequence ID" value="OGC32630.1"/>
    <property type="molecule type" value="Genomic_DNA"/>
</dbReference>
<reference evidence="4 5" key="1">
    <citation type="journal article" date="2016" name="Nat. Commun.">
        <title>Thousands of microbial genomes shed light on interconnected biogeochemical processes in an aquifer system.</title>
        <authorList>
            <person name="Anantharaman K."/>
            <person name="Brown C.T."/>
            <person name="Hug L.A."/>
            <person name="Sharon I."/>
            <person name="Castelle C.J."/>
            <person name="Probst A.J."/>
            <person name="Thomas B.C."/>
            <person name="Singh A."/>
            <person name="Wilkins M.J."/>
            <person name="Karaoz U."/>
            <person name="Brodie E.L."/>
            <person name="Williams K.H."/>
            <person name="Hubbard S.S."/>
            <person name="Banfield J.F."/>
        </authorList>
    </citation>
    <scope>NUCLEOTIDE SEQUENCE [LARGE SCALE GENOMIC DNA]</scope>
</reference>